<dbReference type="InterPro" id="IPR029058">
    <property type="entry name" value="AB_hydrolase_fold"/>
</dbReference>
<dbReference type="PANTHER" id="PTHR11614">
    <property type="entry name" value="PHOSPHOLIPASE-RELATED"/>
    <property type="match status" value="1"/>
</dbReference>
<dbReference type="InParanoid" id="T0R6B8"/>
<keyword evidence="4" id="KW-1185">Reference proteome</keyword>
<dbReference type="EMBL" id="JH767133">
    <property type="protein sequence ID" value="EQC41980.1"/>
    <property type="molecule type" value="Genomic_DNA"/>
</dbReference>
<feature type="region of interest" description="Disordered" evidence="1">
    <location>
        <begin position="333"/>
        <end position="368"/>
    </location>
</feature>
<evidence type="ECO:0000259" key="2">
    <source>
        <dbReference type="Pfam" id="PF12146"/>
    </source>
</evidence>
<sequence>MIVPEPDMETTTRKATFSQGSAVVVNGRHQHLHSVSFVPQSPRAVVVFLPSTGESCGRYASLFKFLASHQIAVFALEQSPVIDDTLVDNSLYKHPNPELNVERISANAAERPAPSACCVQKYVDDVHHFVRGIARRLGDADVDYFLCGVFYGGLMAAHTAIEAGFPWRGLIMTSPDLSGPIGYLESITTNLSANLEKVRALMPRRPSFAMFRQKLMPKQLDHMGNNFSFISDPTTSPGETDEDFETDDMHLNAARELDHRKTSLKLPVLILNGKADAKKPRIKADRFVRQIGAKDKTVTEFKELYNSLGGDAPEVNTAVYEWIVSYLPTAMTPQDDAPGRPSTPMVGAPSAEVEAKGSPPVEPKHEETHEEKIFVAAATATAAVTTEALVAAAKTAEPEIVTRSTRLPSIAEATATA</sequence>
<dbReference type="OrthoDB" id="2498029at2759"/>
<dbReference type="GeneID" id="19941556"/>
<dbReference type="AlphaFoldDB" id="T0R6B8"/>
<reference evidence="3 4" key="1">
    <citation type="submission" date="2012-04" db="EMBL/GenBank/DDBJ databases">
        <title>The Genome Sequence of Saprolegnia declina VS20.</title>
        <authorList>
            <consortium name="The Broad Institute Genome Sequencing Platform"/>
            <person name="Russ C."/>
            <person name="Nusbaum C."/>
            <person name="Tyler B."/>
            <person name="van West P."/>
            <person name="Dieguez-Uribeondo J."/>
            <person name="de Bruijn I."/>
            <person name="Tripathy S."/>
            <person name="Jiang R."/>
            <person name="Young S.K."/>
            <person name="Zeng Q."/>
            <person name="Gargeya S."/>
            <person name="Fitzgerald M."/>
            <person name="Haas B."/>
            <person name="Abouelleil A."/>
            <person name="Alvarado L."/>
            <person name="Arachchi H.M."/>
            <person name="Berlin A."/>
            <person name="Chapman S.B."/>
            <person name="Goldberg J."/>
            <person name="Griggs A."/>
            <person name="Gujja S."/>
            <person name="Hansen M."/>
            <person name="Howarth C."/>
            <person name="Imamovic A."/>
            <person name="Larimer J."/>
            <person name="McCowen C."/>
            <person name="Montmayeur A."/>
            <person name="Murphy C."/>
            <person name="Neiman D."/>
            <person name="Pearson M."/>
            <person name="Priest M."/>
            <person name="Roberts A."/>
            <person name="Saif S."/>
            <person name="Shea T."/>
            <person name="Sisk P."/>
            <person name="Sykes S."/>
            <person name="Wortman J."/>
            <person name="Nusbaum C."/>
            <person name="Birren B."/>
        </authorList>
    </citation>
    <scope>NUCLEOTIDE SEQUENCE [LARGE SCALE GENOMIC DNA]</scope>
    <source>
        <strain evidence="3 4">VS20</strain>
    </source>
</reference>
<dbReference type="STRING" id="1156394.T0R6B8"/>
<dbReference type="SUPFAM" id="SSF53474">
    <property type="entry name" value="alpha/beta-Hydrolases"/>
    <property type="match status" value="1"/>
</dbReference>
<dbReference type="Gene3D" id="3.40.50.1820">
    <property type="entry name" value="alpha/beta hydrolase"/>
    <property type="match status" value="1"/>
</dbReference>
<dbReference type="Pfam" id="PF12146">
    <property type="entry name" value="Hydrolase_4"/>
    <property type="match status" value="1"/>
</dbReference>
<accession>T0R6B8</accession>
<organism evidence="3 4">
    <name type="scientific">Saprolegnia diclina (strain VS20)</name>
    <dbReference type="NCBI Taxonomy" id="1156394"/>
    <lineage>
        <taxon>Eukaryota</taxon>
        <taxon>Sar</taxon>
        <taxon>Stramenopiles</taxon>
        <taxon>Oomycota</taxon>
        <taxon>Saprolegniomycetes</taxon>
        <taxon>Saprolegniales</taxon>
        <taxon>Saprolegniaceae</taxon>
        <taxon>Saprolegnia</taxon>
    </lineage>
</organism>
<dbReference type="RefSeq" id="XP_008604549.1">
    <property type="nucleotide sequence ID" value="XM_008606327.1"/>
</dbReference>
<proteinExistence type="predicted"/>
<dbReference type="OMA" id="IEAGFPW"/>
<feature type="non-terminal residue" evidence="3">
    <location>
        <position position="1"/>
    </location>
</feature>
<gene>
    <name evidence="3" type="ORF">SDRG_00829</name>
</gene>
<dbReference type="InterPro" id="IPR022742">
    <property type="entry name" value="Hydrolase_4"/>
</dbReference>
<evidence type="ECO:0000256" key="1">
    <source>
        <dbReference type="SAM" id="MobiDB-lite"/>
    </source>
</evidence>
<evidence type="ECO:0000313" key="4">
    <source>
        <dbReference type="Proteomes" id="UP000030762"/>
    </source>
</evidence>
<dbReference type="VEuPathDB" id="FungiDB:SDRG_00829"/>
<protein>
    <recommendedName>
        <fullName evidence="2">Serine aminopeptidase S33 domain-containing protein</fullName>
    </recommendedName>
</protein>
<evidence type="ECO:0000313" key="3">
    <source>
        <dbReference type="EMBL" id="EQC41980.1"/>
    </source>
</evidence>
<dbReference type="Proteomes" id="UP000030762">
    <property type="component" value="Unassembled WGS sequence"/>
</dbReference>
<feature type="domain" description="Serine aminopeptidase S33" evidence="2">
    <location>
        <begin position="120"/>
        <end position="305"/>
    </location>
</feature>
<dbReference type="InterPro" id="IPR051044">
    <property type="entry name" value="MAG_DAG_Lipase"/>
</dbReference>
<name>T0R6B8_SAPDV</name>